<sequence length="71" mass="8237">MRKVLRSDSDPRYSSELLSKNTVEVRAISRQSPRSSQIPSAFLRSEEREVVRKDAAGRAMLSALYWLRREL</sequence>
<keyword evidence="2" id="KW-1185">Reference proteome</keyword>
<gene>
    <name evidence="1" type="ORF">Q7C36_012046</name>
</gene>
<proteinExistence type="predicted"/>
<evidence type="ECO:0000313" key="1">
    <source>
        <dbReference type="EMBL" id="KAK2843831.1"/>
    </source>
</evidence>
<accession>A0AA88MSD1</accession>
<reference evidence="1" key="1">
    <citation type="submission" date="2023-08" db="EMBL/GenBank/DDBJ databases">
        <title>Pelteobagrus vachellii genome.</title>
        <authorList>
            <person name="Liu H."/>
        </authorList>
    </citation>
    <scope>NUCLEOTIDE SEQUENCE</scope>
    <source>
        <strain evidence="1">PRFRI_2022a</strain>
        <tissue evidence="1">Muscle</tissue>
    </source>
</reference>
<organism evidence="1 2">
    <name type="scientific">Tachysurus vachellii</name>
    <name type="common">Darkbarbel catfish</name>
    <name type="synonym">Pelteobagrus vachellii</name>
    <dbReference type="NCBI Taxonomy" id="175792"/>
    <lineage>
        <taxon>Eukaryota</taxon>
        <taxon>Metazoa</taxon>
        <taxon>Chordata</taxon>
        <taxon>Craniata</taxon>
        <taxon>Vertebrata</taxon>
        <taxon>Euteleostomi</taxon>
        <taxon>Actinopterygii</taxon>
        <taxon>Neopterygii</taxon>
        <taxon>Teleostei</taxon>
        <taxon>Ostariophysi</taxon>
        <taxon>Siluriformes</taxon>
        <taxon>Bagridae</taxon>
        <taxon>Tachysurus</taxon>
    </lineage>
</organism>
<protein>
    <submittedName>
        <fullName evidence="1">Uncharacterized protein</fullName>
    </submittedName>
</protein>
<dbReference type="Proteomes" id="UP001187315">
    <property type="component" value="Unassembled WGS sequence"/>
</dbReference>
<dbReference type="EMBL" id="JAVHJS010000011">
    <property type="protein sequence ID" value="KAK2843831.1"/>
    <property type="molecule type" value="Genomic_DNA"/>
</dbReference>
<dbReference type="AlphaFoldDB" id="A0AA88MSD1"/>
<name>A0AA88MSD1_TACVA</name>
<evidence type="ECO:0000313" key="2">
    <source>
        <dbReference type="Proteomes" id="UP001187315"/>
    </source>
</evidence>
<comment type="caution">
    <text evidence="1">The sequence shown here is derived from an EMBL/GenBank/DDBJ whole genome shotgun (WGS) entry which is preliminary data.</text>
</comment>